<organism evidence="1 2">
    <name type="scientific">Candidatus Kapaibacterium thiocyanatum</name>
    <dbReference type="NCBI Taxonomy" id="1895771"/>
    <lineage>
        <taxon>Bacteria</taxon>
        <taxon>Pseudomonadati</taxon>
        <taxon>Candidatus Kapaibacteriota</taxon>
        <taxon>Candidatus Kapaibacteriia</taxon>
        <taxon>Candidatus Kapaibacteriales</taxon>
        <taxon>Candidatus Kapaibacteriaceae</taxon>
        <taxon>Candidatus Kapaibacterium</taxon>
    </lineage>
</organism>
<sequence>MGMLGMGRLYDNYTRYVISFALIVMSVSNSSGQWPLRTVGMTVNGHPSPGYILLAPNSPDSIAFVDNTGINVFARPAQGTNNFQYQPDGSVTHYSTNGYFLRRNANMDVIDTLRVTKGFEVNFHAVRVLKNGNCAILGTEQRMTNLSKTVPGGLDEVAILGAVIQERTRSGQVVFEWKSLDHIPVTDATEDIDLKQRTIDYIHVNSIDEDIDGNFLVSCRNTDEVVKIDRTKGTIIWRMGGSKSKGNQFTFLNDDIDGFTGFSHQHSVSRLPNGNIIMFDNGNLRAFPFSRAVEYKIDEASHTAERVWQYRRKPDVFARSMGSVQVLPNENVLIGWGTIQGSVIGTEVQRDGTVEMELTNISPKPFLTYGVFKAIVGMTGVERMVSADGPQDFSVKDSTTYVSMLLTNVLTPTSIIVERHSYAPHAMTFASEAPARMTDARWVIRIRDSDAVQGTTTFAIDHVQHIASDTGVRLYYRPKEGDGTFSLLPAVYDATKHTLLLPFVRSGEYFVGSAL</sequence>
<dbReference type="GO" id="GO:0004062">
    <property type="term" value="F:aryl sulfotransferase activity"/>
    <property type="evidence" value="ECO:0007669"/>
    <property type="project" value="InterPro"/>
</dbReference>
<dbReference type="AlphaFoldDB" id="A0A1M3L3I9"/>
<dbReference type="EMBL" id="MKVH01000008">
    <property type="protein sequence ID" value="OJX59917.1"/>
    <property type="molecule type" value="Genomic_DNA"/>
</dbReference>
<dbReference type="STRING" id="1895771.BGO89_07915"/>
<protein>
    <recommendedName>
        <fullName evidence="3">Arylsulfotransferase N-terminal domain-containing protein</fullName>
    </recommendedName>
</protein>
<dbReference type="Proteomes" id="UP000184233">
    <property type="component" value="Unassembled WGS sequence"/>
</dbReference>
<evidence type="ECO:0008006" key="3">
    <source>
        <dbReference type="Google" id="ProtNLM"/>
    </source>
</evidence>
<dbReference type="PANTHER" id="PTHR35340:SF5">
    <property type="entry name" value="ASST-DOMAIN-CONTAINING PROTEIN"/>
    <property type="match status" value="1"/>
</dbReference>
<dbReference type="PANTHER" id="PTHR35340">
    <property type="entry name" value="PQQ ENZYME REPEAT PROTEIN-RELATED"/>
    <property type="match status" value="1"/>
</dbReference>
<gene>
    <name evidence="1" type="ORF">BGO89_07915</name>
</gene>
<accession>A0A1M3L3I9</accession>
<dbReference type="Pfam" id="PF05935">
    <property type="entry name" value="Arylsulfotrans"/>
    <property type="match status" value="1"/>
</dbReference>
<dbReference type="InterPro" id="IPR053143">
    <property type="entry name" value="Arylsulfate_ST"/>
</dbReference>
<proteinExistence type="predicted"/>
<comment type="caution">
    <text evidence="1">The sequence shown here is derived from an EMBL/GenBank/DDBJ whole genome shotgun (WGS) entry which is preliminary data.</text>
</comment>
<evidence type="ECO:0000313" key="2">
    <source>
        <dbReference type="Proteomes" id="UP000184233"/>
    </source>
</evidence>
<name>A0A1M3L3I9_9BACT</name>
<dbReference type="SUPFAM" id="SSF50998">
    <property type="entry name" value="Quinoprotein alcohol dehydrogenase-like"/>
    <property type="match status" value="1"/>
</dbReference>
<reference evidence="1 2" key="1">
    <citation type="submission" date="2016-09" db="EMBL/GenBank/DDBJ databases">
        <title>Genome-resolved meta-omics ties microbial dynamics to process performance in biotechnology for thiocyanate degradation.</title>
        <authorList>
            <person name="Kantor R.S."/>
            <person name="Huddy R.J."/>
            <person name="Iyer R."/>
            <person name="Thomas B.C."/>
            <person name="Brown C.T."/>
            <person name="Anantharaman K."/>
            <person name="Tringe S."/>
            <person name="Hettich R.L."/>
            <person name="Harrison S.T."/>
            <person name="Banfield J.F."/>
        </authorList>
    </citation>
    <scope>NUCLEOTIDE SEQUENCE [LARGE SCALE GENOMIC DNA]</scope>
    <source>
        <strain evidence="1">59-99</strain>
    </source>
</reference>
<evidence type="ECO:0000313" key="1">
    <source>
        <dbReference type="EMBL" id="OJX59917.1"/>
    </source>
</evidence>
<dbReference type="InterPro" id="IPR011047">
    <property type="entry name" value="Quinoprotein_ADH-like_sf"/>
</dbReference>
<dbReference type="InterPro" id="IPR010262">
    <property type="entry name" value="Arylsulfotransferase_bact"/>
</dbReference>